<dbReference type="AlphaFoldDB" id="A0A1I2B805"/>
<dbReference type="PANTHER" id="PTHR10443:SF12">
    <property type="entry name" value="DIPEPTIDASE"/>
    <property type="match status" value="1"/>
</dbReference>
<dbReference type="InterPro" id="IPR032466">
    <property type="entry name" value="Metal_Hydrolase"/>
</dbReference>
<dbReference type="SUPFAM" id="SSF51556">
    <property type="entry name" value="Metallo-dependent hydrolases"/>
    <property type="match status" value="1"/>
</dbReference>
<dbReference type="GO" id="GO:0070573">
    <property type="term" value="F:metallodipeptidase activity"/>
    <property type="evidence" value="ECO:0007669"/>
    <property type="project" value="InterPro"/>
</dbReference>
<dbReference type="Gene3D" id="3.20.20.140">
    <property type="entry name" value="Metal-dependent hydrolases"/>
    <property type="match status" value="1"/>
</dbReference>
<proteinExistence type="predicted"/>
<evidence type="ECO:0000313" key="1">
    <source>
        <dbReference type="EMBL" id="SFE52117.1"/>
    </source>
</evidence>
<accession>A0A1I2B805</accession>
<reference evidence="2" key="1">
    <citation type="submission" date="2016-10" db="EMBL/GenBank/DDBJ databases">
        <authorList>
            <person name="Varghese N."/>
            <person name="Submissions S."/>
        </authorList>
    </citation>
    <scope>NUCLEOTIDE SEQUENCE [LARGE SCALE GENOMIC DNA]</scope>
    <source>
        <strain evidence="2">CGMCC 1.10223</strain>
    </source>
</reference>
<gene>
    <name evidence="1" type="ORF">SAMN04487969_103190</name>
</gene>
<protein>
    <submittedName>
        <fullName evidence="1">Membrane dipeptidase</fullName>
    </submittedName>
</protein>
<name>A0A1I2B805_9BACL</name>
<organism evidence="1 2">
    <name type="scientific">Paenibacillus algorifonticola</name>
    <dbReference type="NCBI Taxonomy" id="684063"/>
    <lineage>
        <taxon>Bacteria</taxon>
        <taxon>Bacillati</taxon>
        <taxon>Bacillota</taxon>
        <taxon>Bacilli</taxon>
        <taxon>Bacillales</taxon>
        <taxon>Paenibacillaceae</taxon>
        <taxon>Paenibacillus</taxon>
    </lineage>
</organism>
<dbReference type="InterPro" id="IPR008257">
    <property type="entry name" value="Pept_M19"/>
</dbReference>
<keyword evidence="2" id="KW-1185">Reference proteome</keyword>
<dbReference type="RefSeq" id="WP_046228722.1">
    <property type="nucleotide sequence ID" value="NZ_FONN01000003.1"/>
</dbReference>
<dbReference type="PANTHER" id="PTHR10443">
    <property type="entry name" value="MICROSOMAL DIPEPTIDASE"/>
    <property type="match status" value="1"/>
</dbReference>
<evidence type="ECO:0000313" key="2">
    <source>
        <dbReference type="Proteomes" id="UP000183410"/>
    </source>
</evidence>
<dbReference type="GO" id="GO:0006508">
    <property type="term" value="P:proteolysis"/>
    <property type="evidence" value="ECO:0007669"/>
    <property type="project" value="InterPro"/>
</dbReference>
<dbReference type="Proteomes" id="UP000183410">
    <property type="component" value="Unassembled WGS sequence"/>
</dbReference>
<dbReference type="EMBL" id="FONN01000003">
    <property type="protein sequence ID" value="SFE52117.1"/>
    <property type="molecule type" value="Genomic_DNA"/>
</dbReference>
<dbReference type="OrthoDB" id="9804920at2"/>
<sequence>MNIIDLHCDALLKLWEKKGSLSFNDAPELDTNKQRLLTGGVKVQGFAIFVMPNLTDQEKFQSALDQVHYFYEEVLGKNPDIKHIKEWKDIGKLAEHEIGAFLTLEGVDPVGNDLHKLNIFHRLGVLSVGLTWNFANLAADGVLEPRGAGLSSLGRKMVQFHNEHRILTDVSHLNERSFWDVVETADYLIASHSNAKAVFDHPRGLSDEQAQALFAKNATVHVVYYPEFIKPEAGGITTIPDLIKHIDHYCAIGGVHQVGLGSDFDGIGAYVQDLENAAKSQNLINELLKHYSEEQVRGFAHNNFLRRVASL</sequence>
<dbReference type="Pfam" id="PF01244">
    <property type="entry name" value="Peptidase_M19"/>
    <property type="match status" value="1"/>
</dbReference>
<dbReference type="CDD" id="cd01301">
    <property type="entry name" value="rDP_like"/>
    <property type="match status" value="1"/>
</dbReference>
<dbReference type="PROSITE" id="PS51365">
    <property type="entry name" value="RENAL_DIPEPTIDASE_2"/>
    <property type="match status" value="1"/>
</dbReference>